<dbReference type="InterPro" id="IPR000849">
    <property type="entry name" value="Sugar_P_transporter"/>
</dbReference>
<dbReference type="SUPFAM" id="SSF103473">
    <property type="entry name" value="MFS general substrate transporter"/>
    <property type="match status" value="1"/>
</dbReference>
<keyword evidence="4 5" id="KW-0472">Membrane</keyword>
<accession>A0A517ZSQ9</accession>
<feature type="transmembrane region" description="Helical" evidence="5">
    <location>
        <begin position="304"/>
        <end position="322"/>
    </location>
</feature>
<dbReference type="GO" id="GO:0016020">
    <property type="term" value="C:membrane"/>
    <property type="evidence" value="ECO:0007669"/>
    <property type="project" value="InterPro"/>
</dbReference>
<feature type="transmembrane region" description="Helical" evidence="5">
    <location>
        <begin position="270"/>
        <end position="292"/>
    </location>
</feature>
<evidence type="ECO:0000313" key="7">
    <source>
        <dbReference type="EMBL" id="QDU45493.1"/>
    </source>
</evidence>
<dbReference type="InterPro" id="IPR036259">
    <property type="entry name" value="MFS_trans_sf"/>
</dbReference>
<dbReference type="PIRSF" id="PIRSF002808">
    <property type="entry name" value="Hexose_phosphate_transp"/>
    <property type="match status" value="1"/>
</dbReference>
<feature type="transmembrane region" description="Helical" evidence="5">
    <location>
        <begin position="81"/>
        <end position="112"/>
    </location>
</feature>
<feature type="domain" description="Major facilitator superfamily (MFS) profile" evidence="6">
    <location>
        <begin position="8"/>
        <end position="420"/>
    </location>
</feature>
<dbReference type="Proteomes" id="UP000319383">
    <property type="component" value="Chromosome"/>
</dbReference>
<keyword evidence="3 5" id="KW-1133">Transmembrane helix</keyword>
<dbReference type="InterPro" id="IPR020846">
    <property type="entry name" value="MFS_dom"/>
</dbReference>
<dbReference type="RefSeq" id="WP_145377932.1">
    <property type="nucleotide sequence ID" value="NZ_CP036276.1"/>
</dbReference>
<dbReference type="GO" id="GO:0012505">
    <property type="term" value="C:endomembrane system"/>
    <property type="evidence" value="ECO:0007669"/>
    <property type="project" value="UniProtKB-SubCell"/>
</dbReference>
<keyword evidence="8" id="KW-1185">Reference proteome</keyword>
<feature type="transmembrane region" description="Helical" evidence="5">
    <location>
        <begin position="137"/>
        <end position="159"/>
    </location>
</feature>
<evidence type="ECO:0000259" key="6">
    <source>
        <dbReference type="PROSITE" id="PS50850"/>
    </source>
</evidence>
<keyword evidence="2 5" id="KW-0812">Transmembrane</keyword>
<feature type="transmembrane region" description="Helical" evidence="5">
    <location>
        <begin position="12"/>
        <end position="31"/>
    </location>
</feature>
<gene>
    <name evidence="7" type="primary">uhpC</name>
    <name evidence="7" type="ORF">Mal52_39870</name>
</gene>
<protein>
    <submittedName>
        <fullName evidence="7">Regulatory protein UhpC</fullName>
    </submittedName>
</protein>
<dbReference type="GO" id="GO:0035435">
    <property type="term" value="P:phosphate ion transmembrane transport"/>
    <property type="evidence" value="ECO:0007669"/>
    <property type="project" value="TreeGrafter"/>
</dbReference>
<dbReference type="PROSITE" id="PS50850">
    <property type="entry name" value="MFS"/>
    <property type="match status" value="1"/>
</dbReference>
<dbReference type="EMBL" id="CP036276">
    <property type="protein sequence ID" value="QDU45493.1"/>
    <property type="molecule type" value="Genomic_DNA"/>
</dbReference>
<dbReference type="PANTHER" id="PTHR43826:SF8">
    <property type="entry name" value="MAJOR FACILITATOR SUPERFAMILY (MFS) PROFILE DOMAIN-CONTAINING PROTEIN"/>
    <property type="match status" value="1"/>
</dbReference>
<evidence type="ECO:0000256" key="1">
    <source>
        <dbReference type="ARBA" id="ARBA00004127"/>
    </source>
</evidence>
<dbReference type="KEGG" id="sdyn:Mal52_39870"/>
<dbReference type="GO" id="GO:0061513">
    <property type="term" value="F:glucose 6-phosphate:phosphate antiporter activity"/>
    <property type="evidence" value="ECO:0007669"/>
    <property type="project" value="TreeGrafter"/>
</dbReference>
<evidence type="ECO:0000313" key="8">
    <source>
        <dbReference type="Proteomes" id="UP000319383"/>
    </source>
</evidence>
<dbReference type="PANTHER" id="PTHR43826">
    <property type="entry name" value="GLUCOSE-6-PHOSPHATE EXCHANGER SLC37A4"/>
    <property type="match status" value="1"/>
</dbReference>
<dbReference type="Gene3D" id="1.20.1250.20">
    <property type="entry name" value="MFS general substrate transporter like domains"/>
    <property type="match status" value="2"/>
</dbReference>
<dbReference type="AlphaFoldDB" id="A0A517ZSQ9"/>
<dbReference type="Pfam" id="PF07690">
    <property type="entry name" value="MFS_1"/>
    <property type="match status" value="1"/>
</dbReference>
<name>A0A517ZSQ9_9PLAN</name>
<evidence type="ECO:0000256" key="4">
    <source>
        <dbReference type="ARBA" id="ARBA00023136"/>
    </source>
</evidence>
<dbReference type="InterPro" id="IPR011701">
    <property type="entry name" value="MFS"/>
</dbReference>
<dbReference type="InterPro" id="IPR051337">
    <property type="entry name" value="OPA_Antiporter"/>
</dbReference>
<proteinExistence type="predicted"/>
<evidence type="ECO:0000256" key="3">
    <source>
        <dbReference type="ARBA" id="ARBA00022989"/>
    </source>
</evidence>
<evidence type="ECO:0000256" key="2">
    <source>
        <dbReference type="ARBA" id="ARBA00022692"/>
    </source>
</evidence>
<feature type="transmembrane region" description="Helical" evidence="5">
    <location>
        <begin position="51"/>
        <end position="69"/>
    </location>
</feature>
<feature type="transmembrane region" description="Helical" evidence="5">
    <location>
        <begin position="226"/>
        <end position="249"/>
    </location>
</feature>
<feature type="transmembrane region" description="Helical" evidence="5">
    <location>
        <begin position="397"/>
        <end position="417"/>
    </location>
</feature>
<feature type="transmembrane region" description="Helical" evidence="5">
    <location>
        <begin position="171"/>
        <end position="191"/>
    </location>
</feature>
<comment type="subcellular location">
    <subcellularLocation>
        <location evidence="1">Endomembrane system</location>
        <topology evidence="1">Multi-pass membrane protein</topology>
    </subcellularLocation>
</comment>
<reference evidence="7 8" key="1">
    <citation type="submission" date="2019-02" db="EMBL/GenBank/DDBJ databases">
        <title>Deep-cultivation of Planctomycetes and their phenomic and genomic characterization uncovers novel biology.</title>
        <authorList>
            <person name="Wiegand S."/>
            <person name="Jogler M."/>
            <person name="Boedeker C."/>
            <person name="Pinto D."/>
            <person name="Vollmers J."/>
            <person name="Rivas-Marin E."/>
            <person name="Kohn T."/>
            <person name="Peeters S.H."/>
            <person name="Heuer A."/>
            <person name="Rast P."/>
            <person name="Oberbeckmann S."/>
            <person name="Bunk B."/>
            <person name="Jeske O."/>
            <person name="Meyerdierks A."/>
            <person name="Storesund J.E."/>
            <person name="Kallscheuer N."/>
            <person name="Luecker S."/>
            <person name="Lage O.M."/>
            <person name="Pohl T."/>
            <person name="Merkel B.J."/>
            <person name="Hornburger P."/>
            <person name="Mueller R.-W."/>
            <person name="Bruemmer F."/>
            <person name="Labrenz M."/>
            <person name="Spormann A.M."/>
            <person name="Op den Camp H."/>
            <person name="Overmann J."/>
            <person name="Amann R."/>
            <person name="Jetten M.S.M."/>
            <person name="Mascher T."/>
            <person name="Medema M.H."/>
            <person name="Devos D.P."/>
            <person name="Kaster A.-K."/>
            <person name="Ovreas L."/>
            <person name="Rohde M."/>
            <person name="Galperin M.Y."/>
            <person name="Jogler C."/>
        </authorList>
    </citation>
    <scope>NUCLEOTIDE SEQUENCE [LARGE SCALE GENOMIC DNA]</scope>
    <source>
        <strain evidence="7 8">Mal52</strain>
    </source>
</reference>
<organism evidence="7 8">
    <name type="scientific">Symmachiella dynata</name>
    <dbReference type="NCBI Taxonomy" id="2527995"/>
    <lineage>
        <taxon>Bacteria</taxon>
        <taxon>Pseudomonadati</taxon>
        <taxon>Planctomycetota</taxon>
        <taxon>Planctomycetia</taxon>
        <taxon>Planctomycetales</taxon>
        <taxon>Planctomycetaceae</taxon>
        <taxon>Symmachiella</taxon>
    </lineage>
</organism>
<sequence>MDDTKLNRWQYITMATLFTGYAGYYICRSNFSVATPLILTEFKDVGIDKEAIGSVASAGVLFYALGKITNGLLADFVGGRLLFIGGMVASVLCTVAFGLSVGLAAFTVIWAINRYVQSGGWVSLVKVSSRWFPLRRYATIMGVLSMSYLLGDAFARGYLGLFLEAGFGWRGLFFIAAATVGVIAVVSLFTLKGSPQEVGLQEPNANAANVYGETGNVPVPPSFLKLIGPLLASPVFWICATLNFGLTLIRETFNFWSPTFLAEVTGASNSGAAIGSMVFPLVGAASALTAGSLSDRFDGRHGRVIFPAIVLLTAALCVLAFVNMSNQYYLALLLLSLVSFFLIAPYSFLSGVIAMDLGGKKGSSTAAGLLDSAGYLGAYISGKGIGKIADEYGWSSAFGFLAGVCGITAIVAAVYWIHQERTHGKRGALASVVEVDEKSDPPAASED</sequence>
<feature type="transmembrane region" description="Helical" evidence="5">
    <location>
        <begin position="329"/>
        <end position="349"/>
    </location>
</feature>
<evidence type="ECO:0000256" key="5">
    <source>
        <dbReference type="SAM" id="Phobius"/>
    </source>
</evidence>